<protein>
    <submittedName>
        <fullName evidence="1">Uncharacterized protein</fullName>
    </submittedName>
</protein>
<sequence length="31" mass="3775">MILIINMKISINIIIITIIFIIELYCCFFRR</sequence>
<reference evidence="1 2" key="1">
    <citation type="submission" date="2018-11" db="EMBL/GenBank/DDBJ databases">
        <authorList>
            <consortium name="Pathogen Informatics"/>
        </authorList>
    </citation>
    <scope>NUCLEOTIDE SEQUENCE [LARGE SCALE GENOMIC DNA]</scope>
    <source>
        <strain>Denwood</strain>
        <strain evidence="2">Zambia</strain>
    </source>
</reference>
<proteinExistence type="predicted"/>
<name>A0A183P3Z1_9TREM</name>
<accession>A0A183P3Z1</accession>
<dbReference type="Proteomes" id="UP000269396">
    <property type="component" value="Unassembled WGS sequence"/>
</dbReference>
<evidence type="ECO:0000313" key="1">
    <source>
        <dbReference type="EMBL" id="VDP48018.1"/>
    </source>
</evidence>
<keyword evidence="2" id="KW-1185">Reference proteome</keyword>
<gene>
    <name evidence="1" type="ORF">SMTD_LOCUS9077</name>
</gene>
<evidence type="ECO:0000313" key="2">
    <source>
        <dbReference type="Proteomes" id="UP000269396"/>
    </source>
</evidence>
<organism evidence="1 2">
    <name type="scientific">Schistosoma mattheei</name>
    <dbReference type="NCBI Taxonomy" id="31246"/>
    <lineage>
        <taxon>Eukaryota</taxon>
        <taxon>Metazoa</taxon>
        <taxon>Spiralia</taxon>
        <taxon>Lophotrochozoa</taxon>
        <taxon>Platyhelminthes</taxon>
        <taxon>Trematoda</taxon>
        <taxon>Digenea</taxon>
        <taxon>Strigeidida</taxon>
        <taxon>Schistosomatoidea</taxon>
        <taxon>Schistosomatidae</taxon>
        <taxon>Schistosoma</taxon>
    </lineage>
</organism>
<dbReference type="AlphaFoldDB" id="A0A183P3Z1"/>
<dbReference type="EMBL" id="UZAL01029409">
    <property type="protein sequence ID" value="VDP48018.1"/>
    <property type="molecule type" value="Genomic_DNA"/>
</dbReference>